<name>A0A5D3KJ30_9BRAD</name>
<dbReference type="EMBL" id="VSSS01000024">
    <property type="protein sequence ID" value="TYL95498.1"/>
    <property type="molecule type" value="Genomic_DNA"/>
</dbReference>
<gene>
    <name evidence="2" type="ORF">FXB40_14070</name>
</gene>
<feature type="region of interest" description="Disordered" evidence="1">
    <location>
        <begin position="14"/>
        <end position="76"/>
    </location>
</feature>
<dbReference type="Proteomes" id="UP000324758">
    <property type="component" value="Unassembled WGS sequence"/>
</dbReference>
<comment type="caution">
    <text evidence="2">The sequence shown here is derived from an EMBL/GenBank/DDBJ whole genome shotgun (WGS) entry which is preliminary data.</text>
</comment>
<protein>
    <submittedName>
        <fullName evidence="2">Uncharacterized protein</fullName>
    </submittedName>
</protein>
<evidence type="ECO:0000313" key="3">
    <source>
        <dbReference type="Proteomes" id="UP000324758"/>
    </source>
</evidence>
<organism evidence="2 3">
    <name type="scientific">Bradyrhizobium rifense</name>
    <dbReference type="NCBI Taxonomy" id="515499"/>
    <lineage>
        <taxon>Bacteria</taxon>
        <taxon>Pseudomonadati</taxon>
        <taxon>Pseudomonadota</taxon>
        <taxon>Alphaproteobacteria</taxon>
        <taxon>Hyphomicrobiales</taxon>
        <taxon>Nitrobacteraceae</taxon>
        <taxon>Bradyrhizobium</taxon>
    </lineage>
</organism>
<proteinExistence type="predicted"/>
<accession>A0A5D3KJ30</accession>
<reference evidence="2 3" key="1">
    <citation type="submission" date="2019-08" db="EMBL/GenBank/DDBJ databases">
        <title>Bradyrhizobium hipponensis sp. nov., a rhizobium isolated from a Lupinus angustifolius root nodule in Tunisia.</title>
        <authorList>
            <person name="Off K."/>
            <person name="Rejili M."/>
            <person name="Mars M."/>
            <person name="Brachmann A."/>
            <person name="Marin M."/>
        </authorList>
    </citation>
    <scope>NUCLEOTIDE SEQUENCE [LARGE SCALE GENOMIC DNA]</scope>
    <source>
        <strain evidence="2 3">CTAW71</strain>
    </source>
</reference>
<dbReference type="AlphaFoldDB" id="A0A5D3KJ30"/>
<evidence type="ECO:0000256" key="1">
    <source>
        <dbReference type="SAM" id="MobiDB-lite"/>
    </source>
</evidence>
<sequence length="76" mass="8428">MMWRVLAQLRITVQRRPKRQPTTPLPPPSLRGALATKQSRLLPPSLKLRRTGRYARNDGECALDGSSVPAPKNGTP</sequence>
<keyword evidence="3" id="KW-1185">Reference proteome</keyword>
<evidence type="ECO:0000313" key="2">
    <source>
        <dbReference type="EMBL" id="TYL95498.1"/>
    </source>
</evidence>